<organism evidence="1 2">
    <name type="scientific">Mycobacterium servetii</name>
    <dbReference type="NCBI Taxonomy" id="3237418"/>
    <lineage>
        <taxon>Bacteria</taxon>
        <taxon>Bacillati</taxon>
        <taxon>Actinomycetota</taxon>
        <taxon>Actinomycetes</taxon>
        <taxon>Mycobacteriales</taxon>
        <taxon>Mycobacteriaceae</taxon>
        <taxon>Mycobacterium</taxon>
    </lineage>
</organism>
<dbReference type="Proteomes" id="UP001564760">
    <property type="component" value="Unassembled WGS sequence"/>
</dbReference>
<evidence type="ECO:0000313" key="1">
    <source>
        <dbReference type="EMBL" id="MEY8017589.1"/>
    </source>
</evidence>
<accession>A0ABV4C4X2</accession>
<gene>
    <name evidence="1" type="ORF">AB8998_22735</name>
</gene>
<proteinExistence type="predicted"/>
<protein>
    <submittedName>
        <fullName evidence="1">Uncharacterized protein</fullName>
    </submittedName>
</protein>
<comment type="caution">
    <text evidence="1">The sequence shown here is derived from an EMBL/GenBank/DDBJ whole genome shotgun (WGS) entry which is preliminary data.</text>
</comment>
<name>A0ABV4C4X2_9MYCO</name>
<reference evidence="1 2" key="1">
    <citation type="submission" date="2024-08" db="EMBL/GenBank/DDBJ databases">
        <title>Mycobacterium servetensis sp. nov., a novel rapid-growing mycobacterial species recovered from a human patient in Zaragoza, Spain.</title>
        <authorList>
            <person name="Tristancho-Baro A.I."/>
            <person name="Buenestado-Serrano S."/>
            <person name="Garcia De Viedma D."/>
            <person name="Milagro-Beamonte A."/>
            <person name="Burillo N."/>
            <person name="Sanz S."/>
            <person name="Lopez-Calleja A.I."/>
            <person name="Penas-Utrilla D."/>
            <person name="Guardingo M."/>
            <person name="Garcia M.J."/>
            <person name="Vinuelas-Bayon J."/>
        </authorList>
    </citation>
    <scope>NUCLEOTIDE SEQUENCE [LARGE SCALE GENOMIC DNA]</scope>
    <source>
        <strain evidence="2">HUMS_12744610</strain>
    </source>
</reference>
<sequence>MHDGRLREALRAAASALKEGGPRFALAGAMRRGLTGRLNRITT</sequence>
<keyword evidence="2" id="KW-1185">Reference proteome</keyword>
<evidence type="ECO:0000313" key="2">
    <source>
        <dbReference type="Proteomes" id="UP001564760"/>
    </source>
</evidence>
<dbReference type="EMBL" id="JBGEDP010000001">
    <property type="protein sequence ID" value="MEY8017589.1"/>
    <property type="molecule type" value="Genomic_DNA"/>
</dbReference>